<sequence length="63" mass="7344">MKRFYPVNDKTKADGKIAGRAENLMGEPWHSPTILVSVGRKTAQLNYRFTSRGLEWQRRLRNP</sequence>
<dbReference type="Proteomes" id="UP001372834">
    <property type="component" value="Unassembled WGS sequence"/>
</dbReference>
<protein>
    <submittedName>
        <fullName evidence="1">Uncharacterized protein</fullName>
    </submittedName>
</protein>
<evidence type="ECO:0000313" key="1">
    <source>
        <dbReference type="EMBL" id="KAK6629380.1"/>
    </source>
</evidence>
<comment type="caution">
    <text evidence="1">The sequence shown here is derived from an EMBL/GenBank/DDBJ whole genome shotgun (WGS) entry which is preliminary data.</text>
</comment>
<dbReference type="EMBL" id="JAWJWE010000036">
    <property type="protein sequence ID" value="KAK6629380.1"/>
    <property type="molecule type" value="Genomic_DNA"/>
</dbReference>
<reference evidence="1 2" key="1">
    <citation type="submission" date="2023-10" db="EMBL/GenBank/DDBJ databases">
        <title>Genomes of two closely related lineages of the louse Polyplax serrata with different host specificities.</title>
        <authorList>
            <person name="Martinu J."/>
            <person name="Tarabai H."/>
            <person name="Stefka J."/>
            <person name="Hypsa V."/>
        </authorList>
    </citation>
    <scope>NUCLEOTIDE SEQUENCE [LARGE SCALE GENOMIC DNA]</scope>
    <source>
        <strain evidence="1">HR10_N</strain>
    </source>
</reference>
<evidence type="ECO:0000313" key="2">
    <source>
        <dbReference type="Proteomes" id="UP001372834"/>
    </source>
</evidence>
<dbReference type="AlphaFoldDB" id="A0AAN8P311"/>
<organism evidence="1 2">
    <name type="scientific">Polyplax serrata</name>
    <name type="common">Common mouse louse</name>
    <dbReference type="NCBI Taxonomy" id="468196"/>
    <lineage>
        <taxon>Eukaryota</taxon>
        <taxon>Metazoa</taxon>
        <taxon>Ecdysozoa</taxon>
        <taxon>Arthropoda</taxon>
        <taxon>Hexapoda</taxon>
        <taxon>Insecta</taxon>
        <taxon>Pterygota</taxon>
        <taxon>Neoptera</taxon>
        <taxon>Paraneoptera</taxon>
        <taxon>Psocodea</taxon>
        <taxon>Troctomorpha</taxon>
        <taxon>Phthiraptera</taxon>
        <taxon>Anoplura</taxon>
        <taxon>Polyplacidae</taxon>
        <taxon>Polyplax</taxon>
    </lineage>
</organism>
<name>A0AAN8P311_POLSC</name>
<gene>
    <name evidence="1" type="ORF">RUM43_003197</name>
</gene>
<proteinExistence type="predicted"/>
<accession>A0AAN8P311</accession>